<keyword evidence="1" id="KW-0472">Membrane</keyword>
<sequence length="88" mass="10245">MIANCFNYVIMHGYKQLLKYLTDNVAPQDKSIRCSKHAFVFYTYCVILPKHILLHSAGTFSLAVLGLRICYLFFKNYFHNNSLCFIKA</sequence>
<accession>A0A0V1EYZ8</accession>
<evidence type="ECO:0000313" key="3">
    <source>
        <dbReference type="Proteomes" id="UP000054632"/>
    </source>
</evidence>
<dbReference type="Proteomes" id="UP000054632">
    <property type="component" value="Unassembled WGS sequence"/>
</dbReference>
<gene>
    <name evidence="2" type="ORF">T4A_9908</name>
</gene>
<reference evidence="2 3" key="1">
    <citation type="submission" date="2015-01" db="EMBL/GenBank/DDBJ databases">
        <title>Evolution of Trichinella species and genotypes.</title>
        <authorList>
            <person name="Korhonen P.K."/>
            <person name="Edoardo P."/>
            <person name="Giuseppe L.R."/>
            <person name="Gasser R.B."/>
        </authorList>
    </citation>
    <scope>NUCLEOTIDE SEQUENCE [LARGE SCALE GENOMIC DNA]</scope>
    <source>
        <strain evidence="2">ISS13</strain>
    </source>
</reference>
<keyword evidence="1" id="KW-1133">Transmembrane helix</keyword>
<proteinExistence type="predicted"/>
<evidence type="ECO:0000256" key="1">
    <source>
        <dbReference type="SAM" id="Phobius"/>
    </source>
</evidence>
<protein>
    <submittedName>
        <fullName evidence="2">Uncharacterized protein</fullName>
    </submittedName>
</protein>
<dbReference type="AlphaFoldDB" id="A0A0V1EYZ8"/>
<dbReference type="EMBL" id="JYDR01000002">
    <property type="protein sequence ID" value="KRY79178.1"/>
    <property type="molecule type" value="Genomic_DNA"/>
</dbReference>
<feature type="transmembrane region" description="Helical" evidence="1">
    <location>
        <begin position="52"/>
        <end position="74"/>
    </location>
</feature>
<organism evidence="2 3">
    <name type="scientific">Trichinella pseudospiralis</name>
    <name type="common">Parasitic roundworm</name>
    <dbReference type="NCBI Taxonomy" id="6337"/>
    <lineage>
        <taxon>Eukaryota</taxon>
        <taxon>Metazoa</taxon>
        <taxon>Ecdysozoa</taxon>
        <taxon>Nematoda</taxon>
        <taxon>Enoplea</taxon>
        <taxon>Dorylaimia</taxon>
        <taxon>Trichinellida</taxon>
        <taxon>Trichinellidae</taxon>
        <taxon>Trichinella</taxon>
    </lineage>
</organism>
<name>A0A0V1EYZ8_TRIPS</name>
<keyword evidence="1" id="KW-0812">Transmembrane</keyword>
<evidence type="ECO:0000313" key="2">
    <source>
        <dbReference type="EMBL" id="KRY79178.1"/>
    </source>
</evidence>
<comment type="caution">
    <text evidence="2">The sequence shown here is derived from an EMBL/GenBank/DDBJ whole genome shotgun (WGS) entry which is preliminary data.</text>
</comment>